<comment type="caution">
    <text evidence="3">The sequence shown here is derived from an EMBL/GenBank/DDBJ whole genome shotgun (WGS) entry which is preliminary data.</text>
</comment>
<gene>
    <name evidence="3" type="ORF">M569_02921</name>
</gene>
<evidence type="ECO:0000259" key="2">
    <source>
        <dbReference type="Pfam" id="PF02657"/>
    </source>
</evidence>
<dbReference type="Proteomes" id="UP000015453">
    <property type="component" value="Unassembled WGS sequence"/>
</dbReference>
<evidence type="ECO:0000256" key="1">
    <source>
        <dbReference type="ARBA" id="ARBA00010282"/>
    </source>
</evidence>
<feature type="domain" description="Fe-S metabolism associated" evidence="2">
    <location>
        <begin position="12"/>
        <end position="131"/>
    </location>
</feature>
<accession>S8CWW9</accession>
<comment type="similarity">
    <text evidence="1">Belongs to the SufE family.</text>
</comment>
<dbReference type="InterPro" id="IPR003808">
    <property type="entry name" value="Fe-S_metab-assoc_dom"/>
</dbReference>
<organism evidence="3 4">
    <name type="scientific">Genlisea aurea</name>
    <dbReference type="NCBI Taxonomy" id="192259"/>
    <lineage>
        <taxon>Eukaryota</taxon>
        <taxon>Viridiplantae</taxon>
        <taxon>Streptophyta</taxon>
        <taxon>Embryophyta</taxon>
        <taxon>Tracheophyta</taxon>
        <taxon>Spermatophyta</taxon>
        <taxon>Magnoliopsida</taxon>
        <taxon>eudicotyledons</taxon>
        <taxon>Gunneridae</taxon>
        <taxon>Pentapetalae</taxon>
        <taxon>asterids</taxon>
        <taxon>lamiids</taxon>
        <taxon>Lamiales</taxon>
        <taxon>Lentibulariaceae</taxon>
        <taxon>Genlisea</taxon>
    </lineage>
</organism>
<dbReference type="EMBL" id="AUSU01001092">
    <property type="protein sequence ID" value="EPS71844.1"/>
    <property type="molecule type" value="Genomic_DNA"/>
</dbReference>
<proteinExistence type="inferred from homology"/>
<sequence>SVSDKLKCLDSEFKSLVHPIDRVKRLLHYAASLPPLDDSSRTLDSRVMGCTAQVWLEAKMETNGSMRFRMDSDSEITKGFCCCLLWLLDGAETDEVLSVTTEDLVELNIGLPSRANSRVNTWHNVLFSMQRRTRALAEEEK</sequence>
<reference evidence="3 4" key="1">
    <citation type="journal article" date="2013" name="BMC Genomics">
        <title>The miniature genome of a carnivorous plant Genlisea aurea contains a low number of genes and short non-coding sequences.</title>
        <authorList>
            <person name="Leushkin E.V."/>
            <person name="Sutormin R.A."/>
            <person name="Nabieva E.R."/>
            <person name="Penin A.A."/>
            <person name="Kondrashov A.S."/>
            <person name="Logacheva M.D."/>
        </authorList>
    </citation>
    <scope>NUCLEOTIDE SEQUENCE [LARGE SCALE GENOMIC DNA]</scope>
</reference>
<name>S8CWW9_9LAMI</name>
<dbReference type="OrthoDB" id="411584at2759"/>
<feature type="non-terminal residue" evidence="3">
    <location>
        <position position="1"/>
    </location>
</feature>
<dbReference type="Pfam" id="PF02657">
    <property type="entry name" value="SufE"/>
    <property type="match status" value="1"/>
</dbReference>
<evidence type="ECO:0000313" key="3">
    <source>
        <dbReference type="EMBL" id="EPS71844.1"/>
    </source>
</evidence>
<dbReference type="PANTHER" id="PTHR43597:SF5">
    <property type="entry name" value="SUFE-LIKE PROTEIN 2, CHLOROPLASTIC"/>
    <property type="match status" value="1"/>
</dbReference>
<protein>
    <recommendedName>
        <fullName evidence="2">Fe-S metabolism associated domain-containing protein</fullName>
    </recommendedName>
</protein>
<dbReference type="SUPFAM" id="SSF82649">
    <property type="entry name" value="SufE/NifU"/>
    <property type="match status" value="1"/>
</dbReference>
<dbReference type="AlphaFoldDB" id="S8CWW9"/>
<dbReference type="PANTHER" id="PTHR43597">
    <property type="entry name" value="SULFUR ACCEPTOR PROTEIN CSDE"/>
    <property type="match status" value="1"/>
</dbReference>
<evidence type="ECO:0000313" key="4">
    <source>
        <dbReference type="Proteomes" id="UP000015453"/>
    </source>
</evidence>
<feature type="non-terminal residue" evidence="3">
    <location>
        <position position="141"/>
    </location>
</feature>
<keyword evidence="4" id="KW-1185">Reference proteome</keyword>
<dbReference type="Gene3D" id="3.90.1010.10">
    <property type="match status" value="1"/>
</dbReference>